<feature type="transmembrane region" description="Helical" evidence="7">
    <location>
        <begin position="66"/>
        <end position="89"/>
    </location>
</feature>
<keyword evidence="5 6" id="KW-0233">DNA recombination</keyword>
<dbReference type="PANTHER" id="PTHR33217">
    <property type="entry name" value="TRANSPOSASE FOR INSERTION SEQUENCE ELEMENT IS1081"/>
    <property type="match status" value="1"/>
</dbReference>
<dbReference type="Proteomes" id="UP000095657">
    <property type="component" value="Unassembled WGS sequence"/>
</dbReference>
<evidence type="ECO:0000256" key="2">
    <source>
        <dbReference type="ARBA" id="ARBA00010961"/>
    </source>
</evidence>
<sequence length="90" mass="10394">MSLYSVDNIKEKLVISLYAKGMSVSDIEEEMREIYEIELSTSAISIITNKVNQAAQEWQNRPLDPVYLIVWMILPILTFQPINCFGNFVH</sequence>
<dbReference type="InterPro" id="IPR001207">
    <property type="entry name" value="Transposase_mutator"/>
</dbReference>
<evidence type="ECO:0000313" key="8">
    <source>
        <dbReference type="EMBL" id="CUP98980.1"/>
    </source>
</evidence>
<dbReference type="GO" id="GO:0004803">
    <property type="term" value="F:transposase activity"/>
    <property type="evidence" value="ECO:0007669"/>
    <property type="project" value="UniProtKB-UniRule"/>
</dbReference>
<evidence type="ECO:0000256" key="1">
    <source>
        <dbReference type="ARBA" id="ARBA00002190"/>
    </source>
</evidence>
<keyword evidence="4 6" id="KW-0238">DNA-binding</keyword>
<gene>
    <name evidence="8" type="ORF">ERS852494_03645</name>
</gene>
<evidence type="ECO:0000256" key="7">
    <source>
        <dbReference type="SAM" id="Phobius"/>
    </source>
</evidence>
<comment type="function">
    <text evidence="1 6">Required for the transposition of the insertion element.</text>
</comment>
<dbReference type="Pfam" id="PF00872">
    <property type="entry name" value="Transposase_mut"/>
    <property type="match status" value="1"/>
</dbReference>
<protein>
    <recommendedName>
        <fullName evidence="6">Mutator family transposase</fullName>
    </recommendedName>
</protein>
<comment type="similarity">
    <text evidence="2 6">Belongs to the transposase mutator family.</text>
</comment>
<evidence type="ECO:0000313" key="9">
    <source>
        <dbReference type="Proteomes" id="UP000095657"/>
    </source>
</evidence>
<proteinExistence type="inferred from homology"/>
<evidence type="ECO:0000256" key="5">
    <source>
        <dbReference type="ARBA" id="ARBA00023172"/>
    </source>
</evidence>
<name>A0A174SV21_9BACE</name>
<accession>A0A174SV21</accession>
<keyword evidence="3 6" id="KW-0815">Transposition</keyword>
<keyword evidence="7" id="KW-1133">Transmembrane helix</keyword>
<keyword evidence="7" id="KW-0812">Transmembrane</keyword>
<evidence type="ECO:0000256" key="3">
    <source>
        <dbReference type="ARBA" id="ARBA00022578"/>
    </source>
</evidence>
<evidence type="ECO:0000256" key="6">
    <source>
        <dbReference type="RuleBase" id="RU365089"/>
    </source>
</evidence>
<dbReference type="PANTHER" id="PTHR33217:SF8">
    <property type="entry name" value="MUTATOR FAMILY TRANSPOSASE"/>
    <property type="match status" value="1"/>
</dbReference>
<keyword evidence="7" id="KW-0472">Membrane</keyword>
<evidence type="ECO:0000256" key="4">
    <source>
        <dbReference type="ARBA" id="ARBA00023125"/>
    </source>
</evidence>
<dbReference type="GO" id="GO:0003677">
    <property type="term" value="F:DNA binding"/>
    <property type="evidence" value="ECO:0007669"/>
    <property type="project" value="UniProtKB-UniRule"/>
</dbReference>
<keyword evidence="6" id="KW-0814">Transposable element</keyword>
<reference evidence="8 9" key="1">
    <citation type="submission" date="2015-09" db="EMBL/GenBank/DDBJ databases">
        <authorList>
            <consortium name="Pathogen Informatics"/>
        </authorList>
    </citation>
    <scope>NUCLEOTIDE SEQUENCE [LARGE SCALE GENOMIC DNA]</scope>
    <source>
        <strain evidence="8 9">2789STDY5834880</strain>
    </source>
</reference>
<dbReference type="EMBL" id="CZAI01000009">
    <property type="protein sequence ID" value="CUP98980.1"/>
    <property type="molecule type" value="Genomic_DNA"/>
</dbReference>
<dbReference type="GO" id="GO:0006313">
    <property type="term" value="P:DNA transposition"/>
    <property type="evidence" value="ECO:0007669"/>
    <property type="project" value="UniProtKB-UniRule"/>
</dbReference>
<dbReference type="AlphaFoldDB" id="A0A174SV21"/>
<organism evidence="8 9">
    <name type="scientific">Bacteroides caccae</name>
    <dbReference type="NCBI Taxonomy" id="47678"/>
    <lineage>
        <taxon>Bacteria</taxon>
        <taxon>Pseudomonadati</taxon>
        <taxon>Bacteroidota</taxon>
        <taxon>Bacteroidia</taxon>
        <taxon>Bacteroidales</taxon>
        <taxon>Bacteroidaceae</taxon>
        <taxon>Bacteroides</taxon>
    </lineage>
</organism>